<keyword evidence="1" id="KW-1133">Transmembrane helix</keyword>
<dbReference type="RefSeq" id="WP_187597459.1">
    <property type="nucleotide sequence ID" value="NZ_CP060714.1"/>
</dbReference>
<evidence type="ECO:0000313" key="2">
    <source>
        <dbReference type="EMBL" id="QNN57194.1"/>
    </source>
</evidence>
<feature type="transmembrane region" description="Helical" evidence="1">
    <location>
        <begin position="243"/>
        <end position="260"/>
    </location>
</feature>
<gene>
    <name evidence="2" type="ORF">H9K76_22485</name>
</gene>
<feature type="transmembrane region" description="Helical" evidence="1">
    <location>
        <begin position="208"/>
        <end position="231"/>
    </location>
</feature>
<dbReference type="AlphaFoldDB" id="A0A7G9RNL9"/>
<feature type="transmembrane region" description="Helical" evidence="1">
    <location>
        <begin position="125"/>
        <end position="145"/>
    </location>
</feature>
<dbReference type="PANTHER" id="PTHR34368">
    <property type="entry name" value="OS01G0962200 PROTEIN"/>
    <property type="match status" value="1"/>
</dbReference>
<feature type="transmembrane region" description="Helical" evidence="1">
    <location>
        <begin position="63"/>
        <end position="86"/>
    </location>
</feature>
<dbReference type="EMBL" id="CP060714">
    <property type="protein sequence ID" value="QNN57194.1"/>
    <property type="molecule type" value="Genomic_DNA"/>
</dbReference>
<sequence>MQLIFASRRTASRRAVVRRRTAIIVGTACALWLVLSLLGPFVAQPAGYHGFADQRAWGAIPHALDVLSNLGFLVAALAGGGLLARLPSHETTRAARSMAAVFFIGLACSFAGSSFYHWHPDDASLAWDRLAMCVPFAGMLGLAAQQACGDDAAWPACIAMLASAVAAVLLWQHSGNMLSWALAQGGGMLVLLWLAARRRREGGLQIRLGWVIALYAVAKCFELADAQVFAWSDGFISGHSLKHLFAAAAALPVLHALAALRERSATWL</sequence>
<keyword evidence="1" id="KW-0812">Transmembrane</keyword>
<dbReference type="PANTHER" id="PTHR34368:SF1">
    <property type="entry name" value="OS01G0962200 PROTEIN"/>
    <property type="match status" value="1"/>
</dbReference>
<reference evidence="2 3" key="1">
    <citation type="submission" date="2020-08" db="EMBL/GenBank/DDBJ databases">
        <title>Genome sequence of Diaphorobacter ruginosibacter DSM 27467T.</title>
        <authorList>
            <person name="Hyun D.-W."/>
            <person name="Bae J.-W."/>
        </authorList>
    </citation>
    <scope>NUCLEOTIDE SEQUENCE [LARGE SCALE GENOMIC DNA]</scope>
    <source>
        <strain evidence="2 3">DSM 27467</strain>
    </source>
</reference>
<feature type="transmembrane region" description="Helical" evidence="1">
    <location>
        <begin position="21"/>
        <end position="43"/>
    </location>
</feature>
<accession>A0A7G9RNL9</accession>
<keyword evidence="3" id="KW-1185">Reference proteome</keyword>
<evidence type="ECO:0000313" key="3">
    <source>
        <dbReference type="Proteomes" id="UP000515811"/>
    </source>
</evidence>
<name>A0A7G9RNL9_9BURK</name>
<feature type="transmembrane region" description="Helical" evidence="1">
    <location>
        <begin position="177"/>
        <end position="196"/>
    </location>
</feature>
<proteinExistence type="predicted"/>
<dbReference type="Proteomes" id="UP000515811">
    <property type="component" value="Chromosome"/>
</dbReference>
<dbReference type="KEGG" id="drg:H9K76_22485"/>
<evidence type="ECO:0008006" key="4">
    <source>
        <dbReference type="Google" id="ProtNLM"/>
    </source>
</evidence>
<keyword evidence="1" id="KW-0472">Membrane</keyword>
<feature type="transmembrane region" description="Helical" evidence="1">
    <location>
        <begin position="152"/>
        <end position="171"/>
    </location>
</feature>
<feature type="transmembrane region" description="Helical" evidence="1">
    <location>
        <begin position="98"/>
        <end position="119"/>
    </location>
</feature>
<protein>
    <recommendedName>
        <fullName evidence="4">Alkaline phytoceramidase</fullName>
    </recommendedName>
</protein>
<organism evidence="2 3">
    <name type="scientific">Diaphorobacter ruginosibacter</name>
    <dbReference type="NCBI Taxonomy" id="1715720"/>
    <lineage>
        <taxon>Bacteria</taxon>
        <taxon>Pseudomonadati</taxon>
        <taxon>Pseudomonadota</taxon>
        <taxon>Betaproteobacteria</taxon>
        <taxon>Burkholderiales</taxon>
        <taxon>Comamonadaceae</taxon>
        <taxon>Diaphorobacter</taxon>
    </lineage>
</organism>
<evidence type="ECO:0000256" key="1">
    <source>
        <dbReference type="SAM" id="Phobius"/>
    </source>
</evidence>